<proteinExistence type="predicted"/>
<protein>
    <submittedName>
        <fullName evidence="2">Uncharacterized protein</fullName>
    </submittedName>
</protein>
<keyword evidence="3" id="KW-1185">Reference proteome</keyword>
<accession>A0A016UMB7</accession>
<dbReference type="AlphaFoldDB" id="A0A016UMB7"/>
<organism evidence="2 3">
    <name type="scientific">Ancylostoma ceylanicum</name>
    <dbReference type="NCBI Taxonomy" id="53326"/>
    <lineage>
        <taxon>Eukaryota</taxon>
        <taxon>Metazoa</taxon>
        <taxon>Ecdysozoa</taxon>
        <taxon>Nematoda</taxon>
        <taxon>Chromadorea</taxon>
        <taxon>Rhabditida</taxon>
        <taxon>Rhabditina</taxon>
        <taxon>Rhabditomorpha</taxon>
        <taxon>Strongyloidea</taxon>
        <taxon>Ancylostomatidae</taxon>
        <taxon>Ancylostomatinae</taxon>
        <taxon>Ancylostoma</taxon>
    </lineage>
</organism>
<sequence length="77" mass="8621">MLIGCDTSPTAWNCDHSRVWMIVEVTQDEQAKIHRADSTKADSPAVTASATQQSDDTKQPFGELSFQPVIFIRIDPW</sequence>
<feature type="region of interest" description="Disordered" evidence="1">
    <location>
        <begin position="34"/>
        <end position="61"/>
    </location>
</feature>
<reference evidence="3" key="1">
    <citation type="journal article" date="2015" name="Nat. Genet.">
        <title>The genome and transcriptome of the zoonotic hookworm Ancylostoma ceylanicum identify infection-specific gene families.</title>
        <authorList>
            <person name="Schwarz E.M."/>
            <person name="Hu Y."/>
            <person name="Antoshechkin I."/>
            <person name="Miller M.M."/>
            <person name="Sternberg P.W."/>
            <person name="Aroian R.V."/>
        </authorList>
    </citation>
    <scope>NUCLEOTIDE SEQUENCE</scope>
    <source>
        <strain evidence="3">HY135</strain>
    </source>
</reference>
<comment type="caution">
    <text evidence="2">The sequence shown here is derived from an EMBL/GenBank/DDBJ whole genome shotgun (WGS) entry which is preliminary data.</text>
</comment>
<evidence type="ECO:0000313" key="3">
    <source>
        <dbReference type="Proteomes" id="UP000024635"/>
    </source>
</evidence>
<name>A0A016UMB7_9BILA</name>
<dbReference type="EMBL" id="JARK01001370">
    <property type="protein sequence ID" value="EYC16345.1"/>
    <property type="molecule type" value="Genomic_DNA"/>
</dbReference>
<evidence type="ECO:0000256" key="1">
    <source>
        <dbReference type="SAM" id="MobiDB-lite"/>
    </source>
</evidence>
<evidence type="ECO:0000313" key="2">
    <source>
        <dbReference type="EMBL" id="EYC16345.1"/>
    </source>
</evidence>
<gene>
    <name evidence="2" type="primary">Acey_s0034.g2944</name>
    <name evidence="2" type="ORF">Y032_0034g2944</name>
</gene>
<dbReference type="Proteomes" id="UP000024635">
    <property type="component" value="Unassembled WGS sequence"/>
</dbReference>